<dbReference type="RefSeq" id="WP_407863146.1">
    <property type="nucleotide sequence ID" value="NZ_BAAFZP010000001.1"/>
</dbReference>
<proteinExistence type="predicted"/>
<comment type="caution">
    <text evidence="2">The sequence shown here is derived from an EMBL/GenBank/DDBJ whole genome shotgun (WGS) entry which is preliminary data.</text>
</comment>
<evidence type="ECO:0000313" key="3">
    <source>
        <dbReference type="Proteomes" id="UP001628091"/>
    </source>
</evidence>
<dbReference type="NCBIfam" id="NF047385">
    <property type="entry name" value="T4SS_GNAT_BspF"/>
    <property type="match status" value="1"/>
</dbReference>
<evidence type="ECO:0000259" key="1">
    <source>
        <dbReference type="Pfam" id="PF13480"/>
    </source>
</evidence>
<gene>
    <name evidence="2" type="ORF">PPNSA23_00240</name>
</gene>
<dbReference type="Proteomes" id="UP001628091">
    <property type="component" value="Unassembled WGS sequence"/>
</dbReference>
<sequence>MVAIPILEEAAGGSTARLVSELAESDAMGDVAKKLEESLGHRDIPRKLSIYGASAGFELLEELDYLTYRTIEPNVFFNPRFLAPAMPRLDDRQVRFMVMRDENEVRSRLRFLMPYTIERPGLAVSAPIIRAWATPFGPQGTPLIDRDDPVSVLEDLFDILSRKHLKMPEVLVLPQMRANGPVAQLIRSIAIGRNLPLTAIERVERPFLESQMEGDSYLRHAIGSHHRRDYARLWRKLAAQGNLTYSVARSPEEIRQRCEDFLTLEASGWKGKRGSAMAVDRYRAAFAREAVNRLAERDLARIHTLELDGRVIAILIVFIESGEAWTWKTAYDEDLSAYSPGTLLMIEVLKNHLDDPNIARTDSCAVPDHPVMSRLFSERETIETLVIGLNPGADRATQQAASQIHLYRRTLDIARIVRNRIRNFTGRH</sequence>
<accession>A0ABQ0GTU0</accession>
<organism evidence="2 3">
    <name type="scientific">Phyllobacterium phragmitis</name>
    <dbReference type="NCBI Taxonomy" id="2670329"/>
    <lineage>
        <taxon>Bacteria</taxon>
        <taxon>Pseudomonadati</taxon>
        <taxon>Pseudomonadota</taxon>
        <taxon>Alphaproteobacteria</taxon>
        <taxon>Hyphomicrobiales</taxon>
        <taxon>Phyllobacteriaceae</taxon>
        <taxon>Phyllobacterium</taxon>
    </lineage>
</organism>
<reference evidence="2 3" key="1">
    <citation type="submission" date="2024-10" db="EMBL/GenBank/DDBJ databases">
        <title>Isolation, draft genome sequencing and identification of Phyllobacterium sp. NSA23, isolated from leaf soil.</title>
        <authorList>
            <person name="Akita H."/>
        </authorList>
    </citation>
    <scope>NUCLEOTIDE SEQUENCE [LARGE SCALE GENOMIC DNA]</scope>
    <source>
        <strain evidence="2 3">NSA23</strain>
    </source>
</reference>
<dbReference type="SUPFAM" id="SSF55729">
    <property type="entry name" value="Acyl-CoA N-acyltransferases (Nat)"/>
    <property type="match status" value="1"/>
</dbReference>
<evidence type="ECO:0000313" key="2">
    <source>
        <dbReference type="EMBL" id="GAB1580081.1"/>
    </source>
</evidence>
<feature type="domain" description="BioF2-like acetyltransferase" evidence="1">
    <location>
        <begin position="225"/>
        <end position="351"/>
    </location>
</feature>
<dbReference type="InterPro" id="IPR016181">
    <property type="entry name" value="Acyl_CoA_acyltransferase"/>
</dbReference>
<dbReference type="Gene3D" id="3.40.630.30">
    <property type="match status" value="1"/>
</dbReference>
<dbReference type="InterPro" id="IPR038740">
    <property type="entry name" value="BioF2-like_GNAT_dom"/>
</dbReference>
<protein>
    <submittedName>
        <fullName evidence="2">GNAT family N-acetyltransferase</fullName>
    </submittedName>
</protein>
<keyword evidence="3" id="KW-1185">Reference proteome</keyword>
<dbReference type="EMBL" id="BAAFZP010000001">
    <property type="protein sequence ID" value="GAB1580081.1"/>
    <property type="molecule type" value="Genomic_DNA"/>
</dbReference>
<dbReference type="Pfam" id="PF13480">
    <property type="entry name" value="Acetyltransf_6"/>
    <property type="match status" value="1"/>
</dbReference>
<name>A0ABQ0GTU0_9HYPH</name>